<feature type="transmembrane region" description="Helical" evidence="6">
    <location>
        <begin position="311"/>
        <end position="330"/>
    </location>
</feature>
<keyword evidence="2" id="KW-1003">Cell membrane</keyword>
<feature type="transmembrane region" description="Helical" evidence="6">
    <location>
        <begin position="337"/>
        <end position="357"/>
    </location>
</feature>
<evidence type="ECO:0000313" key="7">
    <source>
        <dbReference type="EMBL" id="TWT57567.1"/>
    </source>
</evidence>
<protein>
    <submittedName>
        <fullName evidence="7">Putative permease YjgP/YjgQ family protein</fullName>
    </submittedName>
</protein>
<proteinExistence type="predicted"/>
<comment type="caution">
    <text evidence="7">The sequence shown here is derived from an EMBL/GenBank/DDBJ whole genome shotgun (WGS) entry which is preliminary data.</text>
</comment>
<dbReference type="Proteomes" id="UP000317243">
    <property type="component" value="Unassembled WGS sequence"/>
</dbReference>
<dbReference type="GO" id="GO:0015920">
    <property type="term" value="P:lipopolysaccharide transport"/>
    <property type="evidence" value="ECO:0007669"/>
    <property type="project" value="TreeGrafter"/>
</dbReference>
<accession>A0A5C5X3A8</accession>
<evidence type="ECO:0000256" key="6">
    <source>
        <dbReference type="SAM" id="Phobius"/>
    </source>
</evidence>
<feature type="transmembrane region" description="Helical" evidence="6">
    <location>
        <begin position="97"/>
        <end position="115"/>
    </location>
</feature>
<organism evidence="7 8">
    <name type="scientific">Thalassoglobus neptunius</name>
    <dbReference type="NCBI Taxonomy" id="1938619"/>
    <lineage>
        <taxon>Bacteria</taxon>
        <taxon>Pseudomonadati</taxon>
        <taxon>Planctomycetota</taxon>
        <taxon>Planctomycetia</taxon>
        <taxon>Planctomycetales</taxon>
        <taxon>Planctomycetaceae</taxon>
        <taxon>Thalassoglobus</taxon>
    </lineage>
</organism>
<evidence type="ECO:0000256" key="2">
    <source>
        <dbReference type="ARBA" id="ARBA00022475"/>
    </source>
</evidence>
<feature type="transmembrane region" description="Helical" evidence="6">
    <location>
        <begin position="369"/>
        <end position="386"/>
    </location>
</feature>
<dbReference type="PANTHER" id="PTHR33529:SF6">
    <property type="entry name" value="YJGP_YJGQ FAMILY PERMEASE"/>
    <property type="match status" value="1"/>
</dbReference>
<evidence type="ECO:0000256" key="5">
    <source>
        <dbReference type="ARBA" id="ARBA00023136"/>
    </source>
</evidence>
<feature type="transmembrane region" description="Helical" evidence="6">
    <location>
        <begin position="12"/>
        <end position="34"/>
    </location>
</feature>
<dbReference type="GO" id="GO:0043190">
    <property type="term" value="C:ATP-binding cassette (ABC) transporter complex"/>
    <property type="evidence" value="ECO:0007669"/>
    <property type="project" value="TreeGrafter"/>
</dbReference>
<evidence type="ECO:0000256" key="3">
    <source>
        <dbReference type="ARBA" id="ARBA00022692"/>
    </source>
</evidence>
<name>A0A5C5X3A8_9PLAN</name>
<evidence type="ECO:0000256" key="4">
    <source>
        <dbReference type="ARBA" id="ARBA00022989"/>
    </source>
</evidence>
<keyword evidence="3 6" id="KW-0812">Transmembrane</keyword>
<feature type="transmembrane region" description="Helical" evidence="6">
    <location>
        <begin position="54"/>
        <end position="76"/>
    </location>
</feature>
<keyword evidence="5 6" id="KW-0472">Membrane</keyword>
<comment type="subcellular location">
    <subcellularLocation>
        <location evidence="1">Cell membrane</location>
        <topology evidence="1">Multi-pass membrane protein</topology>
    </subcellularLocation>
</comment>
<dbReference type="PANTHER" id="PTHR33529">
    <property type="entry name" value="SLR0882 PROTEIN-RELATED"/>
    <property type="match status" value="1"/>
</dbReference>
<dbReference type="EMBL" id="SIHI01000001">
    <property type="protein sequence ID" value="TWT57567.1"/>
    <property type="molecule type" value="Genomic_DNA"/>
</dbReference>
<dbReference type="Pfam" id="PF03739">
    <property type="entry name" value="LptF_LptG"/>
    <property type="match status" value="1"/>
</dbReference>
<keyword evidence="8" id="KW-1185">Reference proteome</keyword>
<evidence type="ECO:0000313" key="8">
    <source>
        <dbReference type="Proteomes" id="UP000317243"/>
    </source>
</evidence>
<dbReference type="AlphaFoldDB" id="A0A5C5X3A8"/>
<dbReference type="RefSeq" id="WP_197440854.1">
    <property type="nucleotide sequence ID" value="NZ_SIHI01000001.1"/>
</dbReference>
<gene>
    <name evidence="7" type="ORF">KOR42_09290</name>
</gene>
<dbReference type="InterPro" id="IPR005495">
    <property type="entry name" value="LptG/LptF_permease"/>
</dbReference>
<evidence type="ECO:0000256" key="1">
    <source>
        <dbReference type="ARBA" id="ARBA00004651"/>
    </source>
</evidence>
<keyword evidence="4 6" id="KW-1133">Transmembrane helix</keyword>
<reference evidence="7 8" key="1">
    <citation type="submission" date="2019-02" db="EMBL/GenBank/DDBJ databases">
        <title>Deep-cultivation of Planctomycetes and their phenomic and genomic characterization uncovers novel biology.</title>
        <authorList>
            <person name="Wiegand S."/>
            <person name="Jogler M."/>
            <person name="Boedeker C."/>
            <person name="Pinto D."/>
            <person name="Vollmers J."/>
            <person name="Rivas-Marin E."/>
            <person name="Kohn T."/>
            <person name="Peeters S.H."/>
            <person name="Heuer A."/>
            <person name="Rast P."/>
            <person name="Oberbeckmann S."/>
            <person name="Bunk B."/>
            <person name="Jeske O."/>
            <person name="Meyerdierks A."/>
            <person name="Storesund J.E."/>
            <person name="Kallscheuer N."/>
            <person name="Luecker S."/>
            <person name="Lage O.M."/>
            <person name="Pohl T."/>
            <person name="Merkel B.J."/>
            <person name="Hornburger P."/>
            <person name="Mueller R.-W."/>
            <person name="Bruemmer F."/>
            <person name="Labrenz M."/>
            <person name="Spormann A.M."/>
            <person name="Op Den Camp H."/>
            <person name="Overmann J."/>
            <person name="Amann R."/>
            <person name="Jetten M.S.M."/>
            <person name="Mascher T."/>
            <person name="Medema M.H."/>
            <person name="Devos D.P."/>
            <person name="Kaster A.-K."/>
            <person name="Ovreas L."/>
            <person name="Rohde M."/>
            <person name="Galperin M.Y."/>
            <person name="Jogler C."/>
        </authorList>
    </citation>
    <scope>NUCLEOTIDE SEQUENCE [LARGE SCALE GENOMIC DNA]</scope>
    <source>
        <strain evidence="7 8">KOR42</strain>
    </source>
</reference>
<sequence length="392" mass="43988">MSRLLQRYILGQVIKVFLSILAGMTLLLVFVGVFQQAAELGLTPQHAVRVLPYIVPSLLPFTIPAAMLLTVSVVYGRLSGDQEVIAAKAAGIHPVSLMWPAFALGLALSIASLVLTDRLIPWSISRIEQHVVSVMEELFMERLKSQLQYSDRKLGLHINVADVEGHTLIHPVIQFSKGKGGVTTQAELARIRLSVERQEILVQLKNGFIEFPDDSRVYFQGERSERFRWETDMGDRKARHIPITEIYGELDKIEHFRESQKQLQATEVFLSLAGADFRRLVTDAVKRSKTLATDQSRFNKLRTEVHSRCSLALSCFFFTLLGVPVAVMLGKSQFATSFLFCFLPIVCGYYPLTLGLMSQAKNGSISPDWSMWVANVLVMILGGFAIRKVIRY</sequence>